<dbReference type="Proteomes" id="UP000533017">
    <property type="component" value="Unassembled WGS sequence"/>
</dbReference>
<keyword evidence="4" id="KW-1185">Reference proteome</keyword>
<dbReference type="EMBL" id="FOOI01000019">
    <property type="protein sequence ID" value="SFH48519.1"/>
    <property type="molecule type" value="Genomic_DNA"/>
</dbReference>
<reference evidence="2 3" key="1">
    <citation type="submission" date="2016-10" db="EMBL/GenBank/DDBJ databases">
        <authorList>
            <person name="de Groot N.N."/>
        </authorList>
    </citation>
    <scope>NUCLEOTIDE SEQUENCE [LARGE SCALE GENOMIC DNA]</scope>
    <source>
        <strain evidence="2 3">CPCC 202808</strain>
    </source>
</reference>
<evidence type="ECO:0000313" key="2">
    <source>
        <dbReference type="EMBL" id="SFH48519.1"/>
    </source>
</evidence>
<dbReference type="EMBL" id="JACBZA010000001">
    <property type="protein sequence ID" value="NYH82097.1"/>
    <property type="molecule type" value="Genomic_DNA"/>
</dbReference>
<dbReference type="STRING" id="504797.SAMN05421678_1197"/>
<evidence type="ECO:0000313" key="3">
    <source>
        <dbReference type="Proteomes" id="UP000199052"/>
    </source>
</evidence>
<sequence length="63" mass="6945">MSTFPVYELAQQRQAELRAIAAGHHATAVRTAGKPTLRPWVVRLLRGLADRLEPVATRPRSVG</sequence>
<proteinExistence type="predicted"/>
<dbReference type="RefSeq" id="WP_092888552.1">
    <property type="nucleotide sequence ID" value="NZ_FOOI01000019.1"/>
</dbReference>
<organism evidence="2 3">
    <name type="scientific">Actinopolymorpha cephalotaxi</name>
    <dbReference type="NCBI Taxonomy" id="504797"/>
    <lineage>
        <taxon>Bacteria</taxon>
        <taxon>Bacillati</taxon>
        <taxon>Actinomycetota</taxon>
        <taxon>Actinomycetes</taxon>
        <taxon>Propionibacteriales</taxon>
        <taxon>Actinopolymorphaceae</taxon>
        <taxon>Actinopolymorpha</taxon>
    </lineage>
</organism>
<protein>
    <submittedName>
        <fullName evidence="2">Uncharacterized protein</fullName>
    </submittedName>
</protein>
<evidence type="ECO:0000313" key="1">
    <source>
        <dbReference type="EMBL" id="NYH82097.1"/>
    </source>
</evidence>
<name>A0A1I3AFN5_9ACTN</name>
<evidence type="ECO:0000313" key="4">
    <source>
        <dbReference type="Proteomes" id="UP000533017"/>
    </source>
</evidence>
<reference evidence="1 4" key="2">
    <citation type="submission" date="2020-07" db="EMBL/GenBank/DDBJ databases">
        <title>Sequencing the genomes of 1000 actinobacteria strains.</title>
        <authorList>
            <person name="Klenk H.-P."/>
        </authorList>
    </citation>
    <scope>NUCLEOTIDE SEQUENCE [LARGE SCALE GENOMIC DNA]</scope>
    <source>
        <strain evidence="1 4">DSM 45117</strain>
    </source>
</reference>
<accession>A0A1I3AFN5</accession>
<gene>
    <name evidence="1" type="ORF">FHR37_000948</name>
    <name evidence="2" type="ORF">SAMN05421678_1197</name>
</gene>
<dbReference type="AlphaFoldDB" id="A0A1I3AFN5"/>
<dbReference type="Proteomes" id="UP000199052">
    <property type="component" value="Unassembled WGS sequence"/>
</dbReference>